<keyword evidence="3" id="KW-1185">Reference proteome</keyword>
<dbReference type="PANTHER" id="PTHR22957:SF27">
    <property type="entry name" value="TBC1 DOMAIN FAMILY MEMBER 13"/>
    <property type="match status" value="1"/>
</dbReference>
<dbReference type="PANTHER" id="PTHR22957">
    <property type="entry name" value="TBC1 DOMAIN FAMILY MEMBER GTPASE-ACTIVATING PROTEIN"/>
    <property type="match status" value="1"/>
</dbReference>
<organism evidence="3 4">
    <name type="scientific">Acrobeloides nanus</name>
    <dbReference type="NCBI Taxonomy" id="290746"/>
    <lineage>
        <taxon>Eukaryota</taxon>
        <taxon>Metazoa</taxon>
        <taxon>Ecdysozoa</taxon>
        <taxon>Nematoda</taxon>
        <taxon>Chromadorea</taxon>
        <taxon>Rhabditida</taxon>
        <taxon>Tylenchina</taxon>
        <taxon>Cephalobomorpha</taxon>
        <taxon>Cephaloboidea</taxon>
        <taxon>Cephalobidae</taxon>
        <taxon>Acrobeloides</taxon>
    </lineage>
</organism>
<evidence type="ECO:0000256" key="1">
    <source>
        <dbReference type="ARBA" id="ARBA00022468"/>
    </source>
</evidence>
<dbReference type="InterPro" id="IPR035969">
    <property type="entry name" value="Rab-GAP_TBC_sf"/>
</dbReference>
<feature type="domain" description="Rab-GAP TBC" evidence="2">
    <location>
        <begin position="35"/>
        <end position="336"/>
    </location>
</feature>
<dbReference type="Gene3D" id="1.10.472.80">
    <property type="entry name" value="Ypt/Rab-GAP domain of gyp1p, domain 3"/>
    <property type="match status" value="2"/>
</dbReference>
<protein>
    <submittedName>
        <fullName evidence="4">Rab-GAP TBC domain-containing protein</fullName>
    </submittedName>
</protein>
<evidence type="ECO:0000259" key="2">
    <source>
        <dbReference type="PROSITE" id="PS50086"/>
    </source>
</evidence>
<dbReference type="WBParaSite" id="ACRNAN_scaffold357.g14473.t1">
    <property type="protein sequence ID" value="ACRNAN_scaffold357.g14473.t1"/>
    <property type="gene ID" value="ACRNAN_scaffold357.g14473"/>
</dbReference>
<dbReference type="Gene3D" id="1.10.8.270">
    <property type="entry name" value="putative rabgap domain of human tbc1 domain family member 14 like domains"/>
    <property type="match status" value="1"/>
</dbReference>
<accession>A0A914DR32</accession>
<dbReference type="Proteomes" id="UP000887540">
    <property type="component" value="Unplaced"/>
</dbReference>
<dbReference type="GO" id="GO:0006886">
    <property type="term" value="P:intracellular protein transport"/>
    <property type="evidence" value="ECO:0007669"/>
    <property type="project" value="TreeGrafter"/>
</dbReference>
<evidence type="ECO:0000313" key="3">
    <source>
        <dbReference type="Proteomes" id="UP000887540"/>
    </source>
</evidence>
<proteinExistence type="predicted"/>
<dbReference type="FunFam" id="1.10.8.270:FF:000019">
    <property type="entry name" value="TBC1 domain family member 13"/>
    <property type="match status" value="1"/>
</dbReference>
<dbReference type="InterPro" id="IPR000195">
    <property type="entry name" value="Rab-GAP-TBC_dom"/>
</dbReference>
<dbReference type="SUPFAM" id="SSF47923">
    <property type="entry name" value="Ypt/Rab-GAP domain of gyp1p"/>
    <property type="match status" value="2"/>
</dbReference>
<dbReference type="GO" id="GO:0005096">
    <property type="term" value="F:GTPase activator activity"/>
    <property type="evidence" value="ECO:0007669"/>
    <property type="project" value="UniProtKB-KW"/>
</dbReference>
<name>A0A914DR32_9BILA</name>
<evidence type="ECO:0000313" key="4">
    <source>
        <dbReference type="WBParaSite" id="ACRNAN_scaffold357.g14473.t1"/>
    </source>
</evidence>
<dbReference type="PROSITE" id="PS50086">
    <property type="entry name" value="TBC_RABGAP"/>
    <property type="match status" value="1"/>
</dbReference>
<dbReference type="Pfam" id="PF00566">
    <property type="entry name" value="RabGAP-TBC"/>
    <property type="match status" value="1"/>
</dbReference>
<reference evidence="4" key="1">
    <citation type="submission" date="2022-11" db="UniProtKB">
        <authorList>
            <consortium name="WormBaseParasite"/>
        </authorList>
    </citation>
    <scope>IDENTIFICATION</scope>
</reference>
<sequence length="431" mass="49960">MCTKFTERALHIEQLLLINNHEIDTNSLRKACSYGIPDLLRPLCWRLFLDFLPKERHLWPKTLRKQRADYLALVENLIVLPGQKPDAFCRPAQDGMVDHPLSSNPHSEWDKFFKDNEMLLQIDRDVRRLRPEIEFFQKNTPFPLTSAAQINLSGRITRENLPSDVVESRFVNRSFLNNNDTKLPKIDSDDPSSGNETHWQVLERILFVYSKVNSGVKYVQGMNEIIGPIYYVFATDPDLEWAEHAEVDTFYCFQHLMSEIKDNFIRTLDDSNCGIESAMNRLHERIQSHDPELYTYLIETLGIKPQFYAFHVITLWDAIFASKNRVELVEFVCMAMLSNVREILLAGDFGQNIRLLQNYPVMDVSKLIVLAYEIRSGEHNHSRTGSFRNMGSENGIKSWNNLNKERLTAFVSGAKERFTSYASATKKSLKK</sequence>
<dbReference type="SMART" id="SM00164">
    <property type="entry name" value="TBC"/>
    <property type="match status" value="1"/>
</dbReference>
<keyword evidence="1" id="KW-0343">GTPase activation</keyword>
<dbReference type="AlphaFoldDB" id="A0A914DR32"/>